<gene>
    <name evidence="1" type="ORF">OPT61_g2409</name>
</gene>
<evidence type="ECO:0000313" key="1">
    <source>
        <dbReference type="EMBL" id="KAJ8116096.1"/>
    </source>
</evidence>
<sequence>MDAIPDNVSLEHQKWHVIKSSTRWGNGWVRLLARRAMFNVEFGFAAICTAGQTEDHAAAFPTASPFNDAINDVALPCDGARQSKRPRAIALKWFMRKSEEVRCCGTLPRRSLPYQANTMQRSHRADPTGHRFNLVAAAVAVATGAAGAKWPWRRANVRERGRGS</sequence>
<accession>A0ACC2ILV8</accession>
<protein>
    <submittedName>
        <fullName evidence="1">Uncharacterized protein</fullName>
    </submittedName>
</protein>
<keyword evidence="2" id="KW-1185">Reference proteome</keyword>
<dbReference type="EMBL" id="JAPHNI010000108">
    <property type="protein sequence ID" value="KAJ8116096.1"/>
    <property type="molecule type" value="Genomic_DNA"/>
</dbReference>
<organism evidence="1 2">
    <name type="scientific">Boeremia exigua</name>
    <dbReference type="NCBI Taxonomy" id="749465"/>
    <lineage>
        <taxon>Eukaryota</taxon>
        <taxon>Fungi</taxon>
        <taxon>Dikarya</taxon>
        <taxon>Ascomycota</taxon>
        <taxon>Pezizomycotina</taxon>
        <taxon>Dothideomycetes</taxon>
        <taxon>Pleosporomycetidae</taxon>
        <taxon>Pleosporales</taxon>
        <taxon>Pleosporineae</taxon>
        <taxon>Didymellaceae</taxon>
        <taxon>Boeremia</taxon>
    </lineage>
</organism>
<comment type="caution">
    <text evidence="1">The sequence shown here is derived from an EMBL/GenBank/DDBJ whole genome shotgun (WGS) entry which is preliminary data.</text>
</comment>
<proteinExistence type="predicted"/>
<reference evidence="1" key="1">
    <citation type="submission" date="2022-11" db="EMBL/GenBank/DDBJ databases">
        <title>Genome Sequence of Boeremia exigua.</title>
        <authorList>
            <person name="Buettner E."/>
        </authorList>
    </citation>
    <scope>NUCLEOTIDE SEQUENCE</scope>
    <source>
        <strain evidence="1">CU02</strain>
    </source>
</reference>
<name>A0ACC2ILV8_9PLEO</name>
<dbReference type="Proteomes" id="UP001153331">
    <property type="component" value="Unassembled WGS sequence"/>
</dbReference>
<evidence type="ECO:0000313" key="2">
    <source>
        <dbReference type="Proteomes" id="UP001153331"/>
    </source>
</evidence>